<protein>
    <submittedName>
        <fullName evidence="2">Uncharacterized protein</fullName>
    </submittedName>
</protein>
<comment type="caution">
    <text evidence="2">The sequence shown here is derived from an EMBL/GenBank/DDBJ whole genome shotgun (WGS) entry which is preliminary data.</text>
</comment>
<dbReference type="Proteomes" id="UP000658127">
    <property type="component" value="Unassembled WGS sequence"/>
</dbReference>
<evidence type="ECO:0000256" key="1">
    <source>
        <dbReference type="SAM" id="MobiDB-lite"/>
    </source>
</evidence>
<proteinExistence type="predicted"/>
<evidence type="ECO:0000313" key="2">
    <source>
        <dbReference type="EMBL" id="GGN96134.1"/>
    </source>
</evidence>
<reference evidence="3" key="1">
    <citation type="journal article" date="2019" name="Int. J. Syst. Evol. Microbiol.">
        <title>The Global Catalogue of Microorganisms (GCM) 10K type strain sequencing project: providing services to taxonomists for standard genome sequencing and annotation.</title>
        <authorList>
            <consortium name="The Broad Institute Genomics Platform"/>
            <consortium name="The Broad Institute Genome Sequencing Center for Infectious Disease"/>
            <person name="Wu L."/>
            <person name="Ma J."/>
        </authorList>
    </citation>
    <scope>NUCLEOTIDE SEQUENCE [LARGE SCALE GENOMIC DNA]</scope>
    <source>
        <strain evidence="3">CGMCC 4.7329</strain>
    </source>
</reference>
<name>A0ABQ2KYC1_9NOCA</name>
<gene>
    <name evidence="2" type="ORF">GCM10011610_60830</name>
</gene>
<sequence>MTSKLLPREQKSGSRRCVDLTEDPAPRRLDAIAELVELSPTGGIRVELSATGSPPADINAHIDLTAYRIVQQPRTCSPRVWGRGTTHPHHP</sequence>
<accession>A0ABQ2KYC1</accession>
<evidence type="ECO:0000313" key="3">
    <source>
        <dbReference type="Proteomes" id="UP000658127"/>
    </source>
</evidence>
<feature type="region of interest" description="Disordered" evidence="1">
    <location>
        <begin position="1"/>
        <end position="22"/>
    </location>
</feature>
<organism evidence="2 3">
    <name type="scientific">Nocardia rhizosphaerihabitans</name>
    <dbReference type="NCBI Taxonomy" id="1691570"/>
    <lineage>
        <taxon>Bacteria</taxon>
        <taxon>Bacillati</taxon>
        <taxon>Actinomycetota</taxon>
        <taxon>Actinomycetes</taxon>
        <taxon>Mycobacteriales</taxon>
        <taxon>Nocardiaceae</taxon>
        <taxon>Nocardia</taxon>
    </lineage>
</organism>
<dbReference type="EMBL" id="BMNE01000009">
    <property type="protein sequence ID" value="GGN96134.1"/>
    <property type="molecule type" value="Genomic_DNA"/>
</dbReference>
<keyword evidence="3" id="KW-1185">Reference proteome</keyword>